<dbReference type="EMBL" id="FOKG01000011">
    <property type="protein sequence ID" value="SFB42680.1"/>
    <property type="molecule type" value="Genomic_DNA"/>
</dbReference>
<protein>
    <submittedName>
        <fullName evidence="1">Uncharacterized protein</fullName>
    </submittedName>
</protein>
<dbReference type="Proteomes" id="UP000243799">
    <property type="component" value="Unassembled WGS sequence"/>
</dbReference>
<dbReference type="AlphaFoldDB" id="A0A1I1B221"/>
<proteinExistence type="predicted"/>
<sequence>MITIGRADDPSRVGVIVTGVEKAPTEDMAVLRGYPEVGRWAYFIRIVLVNEDGDDNYSGYSGPTLYGELEDGGDAGQFRFLGSDLRLPHCTVHSSPPAGWDDPGARFESCRIIFANPDSVRLSPGYGNGGIYWEE</sequence>
<name>A0A1I1B221_9PSEU</name>
<gene>
    <name evidence="1" type="ORF">SAMN05216266_1115</name>
</gene>
<accession>A0A1I1B221</accession>
<evidence type="ECO:0000313" key="1">
    <source>
        <dbReference type="EMBL" id="SFB42680.1"/>
    </source>
</evidence>
<organism evidence="1 2">
    <name type="scientific">Amycolatopsis marina</name>
    <dbReference type="NCBI Taxonomy" id="490629"/>
    <lineage>
        <taxon>Bacteria</taxon>
        <taxon>Bacillati</taxon>
        <taxon>Actinomycetota</taxon>
        <taxon>Actinomycetes</taxon>
        <taxon>Pseudonocardiales</taxon>
        <taxon>Pseudonocardiaceae</taxon>
        <taxon>Amycolatopsis</taxon>
    </lineage>
</organism>
<reference evidence="2" key="1">
    <citation type="submission" date="2016-10" db="EMBL/GenBank/DDBJ databases">
        <authorList>
            <person name="Varghese N."/>
            <person name="Submissions S."/>
        </authorList>
    </citation>
    <scope>NUCLEOTIDE SEQUENCE [LARGE SCALE GENOMIC DNA]</scope>
    <source>
        <strain evidence="2">CGMCC 4.3568</strain>
    </source>
</reference>
<keyword evidence="2" id="KW-1185">Reference proteome</keyword>
<evidence type="ECO:0000313" key="2">
    <source>
        <dbReference type="Proteomes" id="UP000243799"/>
    </source>
</evidence>